<comment type="similarity">
    <text evidence="2 9">Belongs to the cytochrome P450 family.</text>
</comment>
<dbReference type="InterPro" id="IPR002401">
    <property type="entry name" value="Cyt_P450_E_grp-I"/>
</dbReference>
<reference evidence="11" key="1">
    <citation type="journal article" date="2012" name="MBio">
        <title>Comparative genome analysis of Trichophyton rubrum and related dermatophytes reveals candidate genes involved in infection.</title>
        <authorList>
            <person name="Martinez D.A."/>
            <person name="Oliver B.G."/>
            <person name="Graeser Y."/>
            <person name="Goldberg J.M."/>
            <person name="Li W."/>
            <person name="Martinez-Rossi N.M."/>
            <person name="Monod M."/>
            <person name="Shelest E."/>
            <person name="Barton R.C."/>
            <person name="Birch E."/>
            <person name="Brakhage A.A."/>
            <person name="Chen Z."/>
            <person name="Gurr S.J."/>
            <person name="Heiman D."/>
            <person name="Heitman J."/>
            <person name="Kosti I."/>
            <person name="Rossi A."/>
            <person name="Saif S."/>
            <person name="Samalova M."/>
            <person name="Saunders C.W."/>
            <person name="Shea T."/>
            <person name="Summerbell R.C."/>
            <person name="Xu J."/>
            <person name="Young S."/>
            <person name="Zeng Q."/>
            <person name="Birren B.W."/>
            <person name="Cuomo C.A."/>
            <person name="White T.C."/>
        </authorList>
    </citation>
    <scope>NUCLEOTIDE SEQUENCE [LARGE SCALE GENOMIC DNA]</scope>
    <source>
        <strain evidence="11">ATCC MYA-4605 / CBS 113480</strain>
    </source>
</reference>
<dbReference type="GO" id="GO:0005506">
    <property type="term" value="F:iron ion binding"/>
    <property type="evidence" value="ECO:0007669"/>
    <property type="project" value="InterPro"/>
</dbReference>
<evidence type="ECO:0000256" key="4">
    <source>
        <dbReference type="ARBA" id="ARBA00022723"/>
    </source>
</evidence>
<dbReference type="PANTHER" id="PTHR24287">
    <property type="entry name" value="P450, PUTATIVE (EUROFUNG)-RELATED"/>
    <property type="match status" value="1"/>
</dbReference>
<keyword evidence="4 8" id="KW-0479">Metal-binding</keyword>
<name>C5FX59_ARTOC</name>
<dbReference type="InterPro" id="IPR047146">
    <property type="entry name" value="Cyt_P450_E_CYP52_fungi"/>
</dbReference>
<protein>
    <submittedName>
        <fullName evidence="10">N-alkane-inducible cytochrome P450</fullName>
    </submittedName>
</protein>
<dbReference type="eggNOG" id="KOG0157">
    <property type="taxonomic scope" value="Eukaryota"/>
</dbReference>
<evidence type="ECO:0000256" key="9">
    <source>
        <dbReference type="RuleBase" id="RU000461"/>
    </source>
</evidence>
<evidence type="ECO:0000256" key="5">
    <source>
        <dbReference type="ARBA" id="ARBA00023002"/>
    </source>
</evidence>
<dbReference type="PANTHER" id="PTHR24287:SF1">
    <property type="entry name" value="P450, PUTATIVE (EUROFUNG)-RELATED"/>
    <property type="match status" value="1"/>
</dbReference>
<dbReference type="Pfam" id="PF00067">
    <property type="entry name" value="p450"/>
    <property type="match status" value="1"/>
</dbReference>
<dbReference type="OrthoDB" id="1470350at2759"/>
<evidence type="ECO:0000313" key="11">
    <source>
        <dbReference type="Proteomes" id="UP000002035"/>
    </source>
</evidence>
<dbReference type="RefSeq" id="XP_002843935.1">
    <property type="nucleotide sequence ID" value="XM_002843889.1"/>
</dbReference>
<dbReference type="PRINTS" id="PR00385">
    <property type="entry name" value="P450"/>
</dbReference>
<keyword evidence="5 9" id="KW-0560">Oxidoreductase</keyword>
<evidence type="ECO:0000256" key="1">
    <source>
        <dbReference type="ARBA" id="ARBA00001971"/>
    </source>
</evidence>
<dbReference type="OMA" id="RNHCPYP"/>
<organism evidence="10 11">
    <name type="scientific">Arthroderma otae (strain ATCC MYA-4605 / CBS 113480)</name>
    <name type="common">Microsporum canis</name>
    <dbReference type="NCBI Taxonomy" id="554155"/>
    <lineage>
        <taxon>Eukaryota</taxon>
        <taxon>Fungi</taxon>
        <taxon>Dikarya</taxon>
        <taxon>Ascomycota</taxon>
        <taxon>Pezizomycotina</taxon>
        <taxon>Eurotiomycetes</taxon>
        <taxon>Eurotiomycetidae</taxon>
        <taxon>Onygenales</taxon>
        <taxon>Arthrodermataceae</taxon>
        <taxon>Microsporum</taxon>
    </lineage>
</organism>
<proteinExistence type="inferred from homology"/>
<dbReference type="CDD" id="cd11063">
    <property type="entry name" value="CYP52"/>
    <property type="match status" value="1"/>
</dbReference>
<dbReference type="InterPro" id="IPR036396">
    <property type="entry name" value="Cyt_P450_sf"/>
</dbReference>
<dbReference type="GO" id="GO:0004497">
    <property type="term" value="F:monooxygenase activity"/>
    <property type="evidence" value="ECO:0007669"/>
    <property type="project" value="UniProtKB-KW"/>
</dbReference>
<dbReference type="PROSITE" id="PS00086">
    <property type="entry name" value="CYTOCHROME_P450"/>
    <property type="match status" value="1"/>
</dbReference>
<sequence>MINLFFLLAAGLVALVLIYSRLDLWLRRRRFAASNGCQPLRQPRNLDPFLGIDHLPKVMKAAKNNRFLEFWDSGHFANIGNTFEINLMGNPIIMTNEPQNIHAVLASKFPDFEIGERRRALSVRFAGIGLLNADGQVWEHARALARPNFARSQIKLELFEKHLGVWIGPFDMQVNSLSISRMTLDVASEFFFGPCPGTLHPQTTDLAQRFSWAFDVGSAAIAKSVRLGKLSWLYHDPDHEPACRIVHDYVDSIIAEALSKEKVSLQGDQSAHYTFLHALAEEGMSREKIRGQMLSILLAGRDTTACLMSAAMWEISRHPEMQARLRQEIDQHLGKRHPKLEDLKNMTYLNWFVKETLRLYPPVPINFRRAARDTWLPRGGGADGMAPIFVKKDQEIVYQIWSMHRRKDLWGDDAATFKPERWEKARPRFEFLPFNAGPRICLGQQFAWTEASYVLVRFLQEYSHIEGLNTTIPWTEKLTLTCCINQGVQVKLTKAV</sequence>
<dbReference type="SUPFAM" id="SSF48264">
    <property type="entry name" value="Cytochrome P450"/>
    <property type="match status" value="1"/>
</dbReference>
<keyword evidence="7 9" id="KW-0503">Monooxygenase</keyword>
<dbReference type="STRING" id="554155.C5FX59"/>
<evidence type="ECO:0000256" key="8">
    <source>
        <dbReference type="PIRSR" id="PIRSR602401-1"/>
    </source>
</evidence>
<comment type="cofactor">
    <cofactor evidence="1 8">
        <name>heme</name>
        <dbReference type="ChEBI" id="CHEBI:30413"/>
    </cofactor>
</comment>
<keyword evidence="3 8" id="KW-0349">Heme</keyword>
<feature type="binding site" description="axial binding residue" evidence="8">
    <location>
        <position position="441"/>
    </location>
    <ligand>
        <name>heme</name>
        <dbReference type="ChEBI" id="CHEBI:30413"/>
    </ligand>
    <ligandPart>
        <name>Fe</name>
        <dbReference type="ChEBI" id="CHEBI:18248"/>
    </ligandPart>
</feature>
<dbReference type="VEuPathDB" id="FungiDB:MCYG_07718"/>
<dbReference type="Gene3D" id="1.10.630.10">
    <property type="entry name" value="Cytochrome P450"/>
    <property type="match status" value="1"/>
</dbReference>
<evidence type="ECO:0000256" key="7">
    <source>
        <dbReference type="ARBA" id="ARBA00023033"/>
    </source>
</evidence>
<dbReference type="GeneID" id="9228059"/>
<gene>
    <name evidence="10" type="ORF">MCYG_07718</name>
</gene>
<keyword evidence="11" id="KW-1185">Reference proteome</keyword>
<accession>C5FX59</accession>
<dbReference type="HOGENOM" id="CLU_001570_27_0_1"/>
<dbReference type="InterPro" id="IPR017972">
    <property type="entry name" value="Cyt_P450_CS"/>
</dbReference>
<dbReference type="Proteomes" id="UP000002035">
    <property type="component" value="Unassembled WGS sequence"/>
</dbReference>
<dbReference type="PRINTS" id="PR00463">
    <property type="entry name" value="EP450I"/>
</dbReference>
<dbReference type="AlphaFoldDB" id="C5FX59"/>
<dbReference type="InterPro" id="IPR001128">
    <property type="entry name" value="Cyt_P450"/>
</dbReference>
<evidence type="ECO:0000256" key="3">
    <source>
        <dbReference type="ARBA" id="ARBA00022617"/>
    </source>
</evidence>
<evidence type="ECO:0000256" key="2">
    <source>
        <dbReference type="ARBA" id="ARBA00010617"/>
    </source>
</evidence>
<evidence type="ECO:0000313" key="10">
    <source>
        <dbReference type="EMBL" id="EEQ34899.1"/>
    </source>
</evidence>
<dbReference type="GO" id="GO:0020037">
    <property type="term" value="F:heme binding"/>
    <property type="evidence" value="ECO:0007669"/>
    <property type="project" value="InterPro"/>
</dbReference>
<keyword evidence="6 8" id="KW-0408">Iron</keyword>
<dbReference type="GO" id="GO:0016705">
    <property type="term" value="F:oxidoreductase activity, acting on paired donors, with incorporation or reduction of molecular oxygen"/>
    <property type="evidence" value="ECO:0007669"/>
    <property type="project" value="InterPro"/>
</dbReference>
<evidence type="ECO:0000256" key="6">
    <source>
        <dbReference type="ARBA" id="ARBA00023004"/>
    </source>
</evidence>
<dbReference type="EMBL" id="DS995707">
    <property type="protein sequence ID" value="EEQ34899.1"/>
    <property type="molecule type" value="Genomic_DNA"/>
</dbReference>